<protein>
    <submittedName>
        <fullName evidence="2">Uncharacterized protein</fullName>
    </submittedName>
</protein>
<keyword evidence="3" id="KW-1185">Reference proteome</keyword>
<feature type="region of interest" description="Disordered" evidence="1">
    <location>
        <begin position="133"/>
        <end position="168"/>
    </location>
</feature>
<organism evidence="2 3">
    <name type="scientific">Candidatus Nephthysia bennettiae</name>
    <dbReference type="NCBI Taxonomy" id="3127016"/>
    <lineage>
        <taxon>Bacteria</taxon>
        <taxon>Bacillati</taxon>
        <taxon>Candidatus Dormiibacterota</taxon>
        <taxon>Candidatus Dormibacteria</taxon>
        <taxon>Candidatus Dormibacterales</taxon>
        <taxon>Candidatus Dormibacteraceae</taxon>
        <taxon>Candidatus Nephthysia</taxon>
    </lineage>
</organism>
<dbReference type="EMBL" id="JAEKNR010000249">
    <property type="protein sequence ID" value="MBJ7601538.1"/>
    <property type="molecule type" value="Genomic_DNA"/>
</dbReference>
<reference evidence="2" key="1">
    <citation type="submission" date="2020-10" db="EMBL/GenBank/DDBJ databases">
        <title>Ca. Dormibacterota MAGs.</title>
        <authorList>
            <person name="Montgomery K."/>
        </authorList>
    </citation>
    <scope>NUCLEOTIDE SEQUENCE [LARGE SCALE GENOMIC DNA]</scope>
    <source>
        <strain evidence="2">SC8812_S17_10</strain>
    </source>
</reference>
<evidence type="ECO:0000256" key="1">
    <source>
        <dbReference type="SAM" id="MobiDB-lite"/>
    </source>
</evidence>
<proteinExistence type="predicted"/>
<evidence type="ECO:0000313" key="2">
    <source>
        <dbReference type="EMBL" id="MBJ7601538.1"/>
    </source>
</evidence>
<feature type="compositionally biased region" description="Low complexity" evidence="1">
    <location>
        <begin position="150"/>
        <end position="160"/>
    </location>
</feature>
<evidence type="ECO:0000313" key="3">
    <source>
        <dbReference type="Proteomes" id="UP000612893"/>
    </source>
</evidence>
<comment type="caution">
    <text evidence="2">The sequence shown here is derived from an EMBL/GenBank/DDBJ whole genome shotgun (WGS) entry which is preliminary data.</text>
</comment>
<accession>A0A934KFD1</accession>
<dbReference type="RefSeq" id="WP_338205801.1">
    <property type="nucleotide sequence ID" value="NZ_JAEKNR010000249.1"/>
</dbReference>
<dbReference type="Proteomes" id="UP000612893">
    <property type="component" value="Unassembled WGS sequence"/>
</dbReference>
<gene>
    <name evidence="2" type="ORF">JF922_26110</name>
</gene>
<dbReference type="AlphaFoldDB" id="A0A934KFD1"/>
<name>A0A934KFD1_9BACT</name>
<sequence>MILRRHILLGYLAAYLILCLGAATGVTLPGSHTVTGFKPSFAFFAFGGSIEAVQDCQAKKVTIVAHDTTGSFRSTGHGTLVFMQAGEGFTTPWTFDSQNPSSDQVIATVSTQATSGTWTVHLQEDASVATSFQVQSGPCPSATPTPTPTAAPTSPRTPVRTPTPTPICPTQFVYDTRTGRCVPIGATGLG</sequence>